<evidence type="ECO:0000256" key="2">
    <source>
        <dbReference type="ARBA" id="ARBA00022527"/>
    </source>
</evidence>
<keyword evidence="6" id="KW-0067">ATP-binding</keyword>
<evidence type="ECO:0000256" key="5">
    <source>
        <dbReference type="ARBA" id="ARBA00022777"/>
    </source>
</evidence>
<dbReference type="EC" id="2.7.11.1" evidence="1"/>
<sequence>MMEADNMQKTKSEYLVQFIDKFEQDGEFFIVMEYCSKGDLRKYILQFKELGGQITEEKLWDIFTQMTEALFSLHSQNIIHRDLKPENVFMTENFKTKLGDLGMARITQGTKDYYTHIGGTLIYFAPELTKLDEDEDDDDDEQNDDDKDKIDLNNRNGLICIRGYVL</sequence>
<accession>A0A5J4T7I5</accession>
<gene>
    <name evidence="10" type="ORF">EZS28_050305</name>
</gene>
<dbReference type="GO" id="GO:0004674">
    <property type="term" value="F:protein serine/threonine kinase activity"/>
    <property type="evidence" value="ECO:0007669"/>
    <property type="project" value="UniProtKB-KW"/>
</dbReference>
<keyword evidence="4" id="KW-0547">Nucleotide-binding</keyword>
<dbReference type="PROSITE" id="PS50011">
    <property type="entry name" value="PROTEIN_KINASE_DOM"/>
    <property type="match status" value="1"/>
</dbReference>
<evidence type="ECO:0000256" key="1">
    <source>
        <dbReference type="ARBA" id="ARBA00012513"/>
    </source>
</evidence>
<dbReference type="SMART" id="SM00220">
    <property type="entry name" value="S_TKc"/>
    <property type="match status" value="1"/>
</dbReference>
<dbReference type="PROSITE" id="PS00108">
    <property type="entry name" value="PROTEIN_KINASE_ST"/>
    <property type="match status" value="1"/>
</dbReference>
<dbReference type="InterPro" id="IPR000719">
    <property type="entry name" value="Prot_kinase_dom"/>
</dbReference>
<name>A0A5J4T7I5_9EUKA</name>
<evidence type="ECO:0000256" key="8">
    <source>
        <dbReference type="ARBA" id="ARBA00048679"/>
    </source>
</evidence>
<evidence type="ECO:0000256" key="4">
    <source>
        <dbReference type="ARBA" id="ARBA00022741"/>
    </source>
</evidence>
<keyword evidence="5 10" id="KW-0418">Kinase</keyword>
<dbReference type="SUPFAM" id="SSF56112">
    <property type="entry name" value="Protein kinase-like (PK-like)"/>
    <property type="match status" value="1"/>
</dbReference>
<keyword evidence="2" id="KW-0723">Serine/threonine-protein kinase</keyword>
<comment type="caution">
    <text evidence="10">The sequence shown here is derived from an EMBL/GenBank/DDBJ whole genome shotgun (WGS) entry which is preliminary data.</text>
</comment>
<proteinExistence type="predicted"/>
<evidence type="ECO:0000259" key="9">
    <source>
        <dbReference type="PROSITE" id="PS50011"/>
    </source>
</evidence>
<dbReference type="InterPro" id="IPR008271">
    <property type="entry name" value="Ser/Thr_kinase_AS"/>
</dbReference>
<dbReference type="EMBL" id="SNRW01036779">
    <property type="protein sequence ID" value="KAA6354168.1"/>
    <property type="molecule type" value="Genomic_DNA"/>
</dbReference>
<dbReference type="Gene3D" id="1.10.510.10">
    <property type="entry name" value="Transferase(Phosphotransferase) domain 1"/>
    <property type="match status" value="1"/>
</dbReference>
<reference evidence="10 11" key="1">
    <citation type="submission" date="2019-03" db="EMBL/GenBank/DDBJ databases">
        <title>Single cell metagenomics reveals metabolic interactions within the superorganism composed of flagellate Streblomastix strix and complex community of Bacteroidetes bacteria on its surface.</title>
        <authorList>
            <person name="Treitli S.C."/>
            <person name="Kolisko M."/>
            <person name="Husnik F."/>
            <person name="Keeling P."/>
            <person name="Hampl V."/>
        </authorList>
    </citation>
    <scope>NUCLEOTIDE SEQUENCE [LARGE SCALE GENOMIC DNA]</scope>
    <source>
        <strain evidence="10">ST1C</strain>
    </source>
</reference>
<protein>
    <recommendedName>
        <fullName evidence="1">non-specific serine/threonine protein kinase</fullName>
        <ecNumber evidence="1">2.7.11.1</ecNumber>
    </recommendedName>
</protein>
<dbReference type="Pfam" id="PF00069">
    <property type="entry name" value="Pkinase"/>
    <property type="match status" value="1"/>
</dbReference>
<dbReference type="GO" id="GO:0005524">
    <property type="term" value="F:ATP binding"/>
    <property type="evidence" value="ECO:0007669"/>
    <property type="project" value="UniProtKB-KW"/>
</dbReference>
<comment type="catalytic activity">
    <reaction evidence="8">
        <text>L-seryl-[protein] + ATP = O-phospho-L-seryl-[protein] + ADP + H(+)</text>
        <dbReference type="Rhea" id="RHEA:17989"/>
        <dbReference type="Rhea" id="RHEA-COMP:9863"/>
        <dbReference type="Rhea" id="RHEA-COMP:11604"/>
        <dbReference type="ChEBI" id="CHEBI:15378"/>
        <dbReference type="ChEBI" id="CHEBI:29999"/>
        <dbReference type="ChEBI" id="CHEBI:30616"/>
        <dbReference type="ChEBI" id="CHEBI:83421"/>
        <dbReference type="ChEBI" id="CHEBI:456216"/>
        <dbReference type="EC" id="2.7.11.1"/>
    </reaction>
</comment>
<dbReference type="OrthoDB" id="286998at2759"/>
<evidence type="ECO:0000313" key="10">
    <source>
        <dbReference type="EMBL" id="KAA6354168.1"/>
    </source>
</evidence>
<organism evidence="10 11">
    <name type="scientific">Streblomastix strix</name>
    <dbReference type="NCBI Taxonomy" id="222440"/>
    <lineage>
        <taxon>Eukaryota</taxon>
        <taxon>Metamonada</taxon>
        <taxon>Preaxostyla</taxon>
        <taxon>Oxymonadida</taxon>
        <taxon>Streblomastigidae</taxon>
        <taxon>Streblomastix</taxon>
    </lineage>
</organism>
<dbReference type="Proteomes" id="UP000324800">
    <property type="component" value="Unassembled WGS sequence"/>
</dbReference>
<evidence type="ECO:0000256" key="6">
    <source>
        <dbReference type="ARBA" id="ARBA00022840"/>
    </source>
</evidence>
<dbReference type="PANTHER" id="PTHR44899:SF7">
    <property type="entry name" value="NIMA-RELATED KINASE"/>
    <property type="match status" value="1"/>
</dbReference>
<keyword evidence="3" id="KW-0808">Transferase</keyword>
<evidence type="ECO:0000313" key="11">
    <source>
        <dbReference type="Proteomes" id="UP000324800"/>
    </source>
</evidence>
<evidence type="ECO:0000256" key="7">
    <source>
        <dbReference type="ARBA" id="ARBA00047899"/>
    </source>
</evidence>
<dbReference type="AlphaFoldDB" id="A0A5J4T7I5"/>
<comment type="catalytic activity">
    <reaction evidence="7">
        <text>L-threonyl-[protein] + ATP = O-phospho-L-threonyl-[protein] + ADP + H(+)</text>
        <dbReference type="Rhea" id="RHEA:46608"/>
        <dbReference type="Rhea" id="RHEA-COMP:11060"/>
        <dbReference type="Rhea" id="RHEA-COMP:11605"/>
        <dbReference type="ChEBI" id="CHEBI:15378"/>
        <dbReference type="ChEBI" id="CHEBI:30013"/>
        <dbReference type="ChEBI" id="CHEBI:30616"/>
        <dbReference type="ChEBI" id="CHEBI:61977"/>
        <dbReference type="ChEBI" id="CHEBI:456216"/>
        <dbReference type="EC" id="2.7.11.1"/>
    </reaction>
</comment>
<dbReference type="InterPro" id="IPR011009">
    <property type="entry name" value="Kinase-like_dom_sf"/>
</dbReference>
<feature type="domain" description="Protein kinase" evidence="9">
    <location>
        <begin position="1"/>
        <end position="166"/>
    </location>
</feature>
<dbReference type="PANTHER" id="PTHR44899">
    <property type="entry name" value="CAMK FAMILY PROTEIN KINASE"/>
    <property type="match status" value="1"/>
</dbReference>
<dbReference type="InterPro" id="IPR051131">
    <property type="entry name" value="NEK_Ser/Thr_kinase_NIMA"/>
</dbReference>
<evidence type="ECO:0000256" key="3">
    <source>
        <dbReference type="ARBA" id="ARBA00022679"/>
    </source>
</evidence>